<sequence>MWGAEGAIMKENAIVYDDEDFVETLLRDVAVMLMTECHADVEDEQIKHVTQGSTHDWKAMIVALSLVHLHGLRAVRSQQ</sequence>
<comment type="caution">
    <text evidence="1">The sequence shown here is derived from an EMBL/GenBank/DDBJ whole genome shotgun (WGS) entry which is preliminary data.</text>
</comment>
<keyword evidence="2" id="KW-1185">Reference proteome</keyword>
<name>A0A9Q0B9A9_9PEZI</name>
<gene>
    <name evidence="1" type="ORF">CABS02_02839</name>
</gene>
<evidence type="ECO:0000313" key="1">
    <source>
        <dbReference type="EMBL" id="KAI3556832.1"/>
    </source>
</evidence>
<organism evidence="1 2">
    <name type="scientific">Colletotrichum abscissum</name>
    <dbReference type="NCBI Taxonomy" id="1671311"/>
    <lineage>
        <taxon>Eukaryota</taxon>
        <taxon>Fungi</taxon>
        <taxon>Dikarya</taxon>
        <taxon>Ascomycota</taxon>
        <taxon>Pezizomycotina</taxon>
        <taxon>Sordariomycetes</taxon>
        <taxon>Hypocreomycetidae</taxon>
        <taxon>Glomerellales</taxon>
        <taxon>Glomerellaceae</taxon>
        <taxon>Colletotrichum</taxon>
        <taxon>Colletotrichum acutatum species complex</taxon>
    </lineage>
</organism>
<reference evidence="1" key="1">
    <citation type="submission" date="2019-01" db="EMBL/GenBank/DDBJ databases">
        <title>Colletotrichum abscissum LGMF1257.</title>
        <authorList>
            <person name="Baroncelli R."/>
        </authorList>
    </citation>
    <scope>NUCLEOTIDE SEQUENCE</scope>
    <source>
        <strain evidence="1">Ca142</strain>
    </source>
</reference>
<dbReference type="Proteomes" id="UP001056436">
    <property type="component" value="Unassembled WGS sequence"/>
</dbReference>
<proteinExistence type="predicted"/>
<dbReference type="AlphaFoldDB" id="A0A9Q0B9A9"/>
<protein>
    <submittedName>
        <fullName evidence="1">Uncharacterized protein</fullName>
    </submittedName>
</protein>
<dbReference type="EMBL" id="SDAQ01000010">
    <property type="protein sequence ID" value="KAI3556832.1"/>
    <property type="molecule type" value="Genomic_DNA"/>
</dbReference>
<evidence type="ECO:0000313" key="2">
    <source>
        <dbReference type="Proteomes" id="UP001056436"/>
    </source>
</evidence>
<accession>A0A9Q0B9A9</accession>